<comment type="caution">
    <text evidence="1">The sequence shown here is derived from an EMBL/GenBank/DDBJ whole genome shotgun (WGS) entry which is preliminary data.</text>
</comment>
<accession>A0ABD1XAA2</accession>
<name>A0ABD1XAA2_9LAMI</name>
<proteinExistence type="predicted"/>
<gene>
    <name evidence="1" type="ORF">Fot_03616</name>
</gene>
<reference evidence="2" key="1">
    <citation type="submission" date="2024-07" db="EMBL/GenBank/DDBJ databases">
        <title>Two chromosome-level genome assemblies of Korean endemic species Abeliophyllum distichum and Forsythia ovata (Oleaceae).</title>
        <authorList>
            <person name="Jang H."/>
        </authorList>
    </citation>
    <scope>NUCLEOTIDE SEQUENCE [LARGE SCALE GENOMIC DNA]</scope>
</reference>
<protein>
    <submittedName>
        <fullName evidence="1">Uncharacterized protein</fullName>
    </submittedName>
</protein>
<keyword evidence="2" id="KW-1185">Reference proteome</keyword>
<dbReference type="Proteomes" id="UP001604277">
    <property type="component" value="Unassembled WGS sequence"/>
</dbReference>
<dbReference type="AlphaFoldDB" id="A0ABD1XAA2"/>
<sequence>MEVCVAPRENRVVFLIFRGGVIRHCMTLLESITSSSSSMVFFGTAFSPSSLAIHYPLSYRWTFSKNSKDSSRKRGGETLLAASGTNGTAAIRTGAVLGIESCVGRLSHLQLMHLLF</sequence>
<evidence type="ECO:0000313" key="1">
    <source>
        <dbReference type="EMBL" id="KAL2558877.1"/>
    </source>
</evidence>
<evidence type="ECO:0000313" key="2">
    <source>
        <dbReference type="Proteomes" id="UP001604277"/>
    </source>
</evidence>
<organism evidence="1 2">
    <name type="scientific">Forsythia ovata</name>
    <dbReference type="NCBI Taxonomy" id="205694"/>
    <lineage>
        <taxon>Eukaryota</taxon>
        <taxon>Viridiplantae</taxon>
        <taxon>Streptophyta</taxon>
        <taxon>Embryophyta</taxon>
        <taxon>Tracheophyta</taxon>
        <taxon>Spermatophyta</taxon>
        <taxon>Magnoliopsida</taxon>
        <taxon>eudicotyledons</taxon>
        <taxon>Gunneridae</taxon>
        <taxon>Pentapetalae</taxon>
        <taxon>asterids</taxon>
        <taxon>lamiids</taxon>
        <taxon>Lamiales</taxon>
        <taxon>Oleaceae</taxon>
        <taxon>Forsythieae</taxon>
        <taxon>Forsythia</taxon>
    </lineage>
</organism>
<dbReference type="EMBL" id="JBFOLJ010000001">
    <property type="protein sequence ID" value="KAL2558877.1"/>
    <property type="molecule type" value="Genomic_DNA"/>
</dbReference>